<proteinExistence type="inferred from homology"/>
<evidence type="ECO:0000256" key="3">
    <source>
        <dbReference type="ARBA" id="ARBA00022723"/>
    </source>
</evidence>
<evidence type="ECO:0000313" key="8">
    <source>
        <dbReference type="Proteomes" id="UP000027222"/>
    </source>
</evidence>
<dbReference type="EC" id="4.2.3.-" evidence="6"/>
<comment type="cofactor">
    <cofactor evidence="1 6">
        <name>Mg(2+)</name>
        <dbReference type="ChEBI" id="CHEBI:18420"/>
    </cofactor>
</comment>
<gene>
    <name evidence="7" type="ORF">GALMADRAFT_78470</name>
</gene>
<dbReference type="SFLD" id="SFLDS00005">
    <property type="entry name" value="Isoprenoid_Synthase_Type_I"/>
    <property type="match status" value="1"/>
</dbReference>
<sequence length="333" mass="38196">METTVPIQYFIPDFVANFPWPRQLNKNYLEVEAETTDWTDSYHLFEEESLKAGHHVYFEVVRIMSKIFVIFFVIDELSDRGGGEEAIKIHDIVMGALRNPHKARPQAEHKLGELTRESWVQALEYLSPDAPCIKRFIDGFENYMTAVIAEANDRTNSQYRNFEEYLVLRRNTSGTILSFVVVEFGLDIPDEVYNHPRVQALLQNGADLIIFVNDLLSYAREKVQSGGTAFHNSIELLMVEKQLEIQAAINELERRAAEVLSAFVCNRENLPSWGEEIDRRVKIYADGIAYFVRANEAWSFETCRYFGTKGLEIQKTRIVTLSPPGSVDTCPVL</sequence>
<dbReference type="GO" id="GO:0046872">
    <property type="term" value="F:metal ion binding"/>
    <property type="evidence" value="ECO:0007669"/>
    <property type="project" value="UniProtKB-KW"/>
</dbReference>
<dbReference type="Proteomes" id="UP000027222">
    <property type="component" value="Unassembled WGS sequence"/>
</dbReference>
<evidence type="ECO:0000256" key="6">
    <source>
        <dbReference type="RuleBase" id="RU366034"/>
    </source>
</evidence>
<dbReference type="GO" id="GO:0008299">
    <property type="term" value="P:isoprenoid biosynthetic process"/>
    <property type="evidence" value="ECO:0007669"/>
    <property type="project" value="UniProtKB-ARBA"/>
</dbReference>
<name>A0A067SC48_GALM3</name>
<keyword evidence="3 6" id="KW-0479">Metal-binding</keyword>
<dbReference type="PANTHER" id="PTHR35201:SF4">
    <property type="entry name" value="BETA-PINACENE SYNTHASE-RELATED"/>
    <property type="match status" value="1"/>
</dbReference>
<dbReference type="GO" id="GO:0010333">
    <property type="term" value="F:terpene synthase activity"/>
    <property type="evidence" value="ECO:0007669"/>
    <property type="project" value="InterPro"/>
</dbReference>
<dbReference type="HOGENOM" id="CLU_042538_2_1_1"/>
<evidence type="ECO:0000256" key="1">
    <source>
        <dbReference type="ARBA" id="ARBA00001946"/>
    </source>
</evidence>
<dbReference type="PANTHER" id="PTHR35201">
    <property type="entry name" value="TERPENE SYNTHASE"/>
    <property type="match status" value="1"/>
</dbReference>
<reference evidence="8" key="1">
    <citation type="journal article" date="2014" name="Proc. Natl. Acad. Sci. U.S.A.">
        <title>Extensive sampling of basidiomycete genomes demonstrates inadequacy of the white-rot/brown-rot paradigm for wood decay fungi.</title>
        <authorList>
            <person name="Riley R."/>
            <person name="Salamov A.A."/>
            <person name="Brown D.W."/>
            <person name="Nagy L.G."/>
            <person name="Floudas D."/>
            <person name="Held B.W."/>
            <person name="Levasseur A."/>
            <person name="Lombard V."/>
            <person name="Morin E."/>
            <person name="Otillar R."/>
            <person name="Lindquist E.A."/>
            <person name="Sun H."/>
            <person name="LaButti K.M."/>
            <person name="Schmutz J."/>
            <person name="Jabbour D."/>
            <person name="Luo H."/>
            <person name="Baker S.E."/>
            <person name="Pisabarro A.G."/>
            <person name="Walton J.D."/>
            <person name="Blanchette R.A."/>
            <person name="Henrissat B."/>
            <person name="Martin F."/>
            <person name="Cullen D."/>
            <person name="Hibbett D.S."/>
            <person name="Grigoriev I.V."/>
        </authorList>
    </citation>
    <scope>NUCLEOTIDE SEQUENCE [LARGE SCALE GENOMIC DNA]</scope>
    <source>
        <strain evidence="8">CBS 339.88</strain>
    </source>
</reference>
<organism evidence="7 8">
    <name type="scientific">Galerina marginata (strain CBS 339.88)</name>
    <dbReference type="NCBI Taxonomy" id="685588"/>
    <lineage>
        <taxon>Eukaryota</taxon>
        <taxon>Fungi</taxon>
        <taxon>Dikarya</taxon>
        <taxon>Basidiomycota</taxon>
        <taxon>Agaricomycotina</taxon>
        <taxon>Agaricomycetes</taxon>
        <taxon>Agaricomycetidae</taxon>
        <taxon>Agaricales</taxon>
        <taxon>Agaricineae</taxon>
        <taxon>Strophariaceae</taxon>
        <taxon>Galerina</taxon>
    </lineage>
</organism>
<accession>A0A067SC48</accession>
<dbReference type="InterPro" id="IPR008949">
    <property type="entry name" value="Isoprenoid_synthase_dom_sf"/>
</dbReference>
<dbReference type="AlphaFoldDB" id="A0A067SC48"/>
<protein>
    <recommendedName>
        <fullName evidence="6">Terpene synthase</fullName>
        <ecNumber evidence="6">4.2.3.-</ecNumber>
    </recommendedName>
</protein>
<keyword evidence="4 6" id="KW-0460">Magnesium</keyword>
<dbReference type="SUPFAM" id="SSF48576">
    <property type="entry name" value="Terpenoid synthases"/>
    <property type="match status" value="1"/>
</dbReference>
<comment type="similarity">
    <text evidence="2 6">Belongs to the terpene synthase family.</text>
</comment>
<dbReference type="EMBL" id="KL142407">
    <property type="protein sequence ID" value="KDR68480.1"/>
    <property type="molecule type" value="Genomic_DNA"/>
</dbReference>
<evidence type="ECO:0000256" key="4">
    <source>
        <dbReference type="ARBA" id="ARBA00022842"/>
    </source>
</evidence>
<dbReference type="Gene3D" id="1.10.600.10">
    <property type="entry name" value="Farnesyl Diphosphate Synthase"/>
    <property type="match status" value="1"/>
</dbReference>
<evidence type="ECO:0000313" key="7">
    <source>
        <dbReference type="EMBL" id="KDR68480.1"/>
    </source>
</evidence>
<evidence type="ECO:0000256" key="5">
    <source>
        <dbReference type="ARBA" id="ARBA00023239"/>
    </source>
</evidence>
<keyword evidence="8" id="KW-1185">Reference proteome</keyword>
<dbReference type="Pfam" id="PF19086">
    <property type="entry name" value="Terpene_syn_C_2"/>
    <property type="match status" value="1"/>
</dbReference>
<evidence type="ECO:0000256" key="2">
    <source>
        <dbReference type="ARBA" id="ARBA00006333"/>
    </source>
</evidence>
<dbReference type="SFLD" id="SFLDG01020">
    <property type="entry name" value="Terpene_Cyclase_Like_2"/>
    <property type="match status" value="1"/>
</dbReference>
<dbReference type="OrthoDB" id="6486656at2759"/>
<dbReference type="InterPro" id="IPR034686">
    <property type="entry name" value="Terpene_cyclase-like_2"/>
</dbReference>
<keyword evidence="5 6" id="KW-0456">Lyase</keyword>